<dbReference type="RefSeq" id="WP_123203778.1">
    <property type="nucleotide sequence ID" value="NZ_RJTL01000038.1"/>
</dbReference>
<dbReference type="SUPFAM" id="SSF51306">
    <property type="entry name" value="LexA/Signal peptidase"/>
    <property type="match status" value="1"/>
</dbReference>
<dbReference type="EMBL" id="RJTL01000038">
    <property type="protein sequence ID" value="RNM03060.1"/>
    <property type="molecule type" value="Genomic_DNA"/>
</dbReference>
<dbReference type="OrthoDB" id="5360818at2"/>
<dbReference type="GO" id="GO:0004252">
    <property type="term" value="F:serine-type endopeptidase activity"/>
    <property type="evidence" value="ECO:0007669"/>
    <property type="project" value="InterPro"/>
</dbReference>
<sequence>MSRIAPLASSGTSGQRSPFFAVFLSVLLLVACFWHKPIITFGFDPQDEKCLPDLHLALMVHHAPKVVRSGDLLFWKPSGALVGFKESFILKLAAGVPGDHLSIHHGVVRINGAQVVQGLPLAGAYQRTEQDFERDEVIPPGKYFLVGLHPDSNDSRYWGYLDAGQIEGFAYKVF</sequence>
<feature type="domain" description="Peptidase S26" evidence="2">
    <location>
        <begin position="29"/>
        <end position="170"/>
    </location>
</feature>
<accession>A0A454TLS3</accession>
<dbReference type="InterPro" id="IPR036286">
    <property type="entry name" value="LexA/Signal_pep-like_sf"/>
</dbReference>
<keyword evidence="1" id="KW-0472">Membrane</keyword>
<evidence type="ECO:0000259" key="2">
    <source>
        <dbReference type="Pfam" id="PF10502"/>
    </source>
</evidence>
<dbReference type="Pfam" id="PF10502">
    <property type="entry name" value="Peptidase_S26"/>
    <property type="match status" value="1"/>
</dbReference>
<feature type="transmembrane region" description="Helical" evidence="1">
    <location>
        <begin position="17"/>
        <end position="34"/>
    </location>
</feature>
<dbReference type="Proteomes" id="UP000271222">
    <property type="component" value="Unassembled WGS sequence"/>
</dbReference>
<evidence type="ECO:0000256" key="1">
    <source>
        <dbReference type="SAM" id="Phobius"/>
    </source>
</evidence>
<keyword evidence="1" id="KW-1133">Transmembrane helix</keyword>
<organism evidence="3 4">
    <name type="scientific">Ralstonia pseudosolanacearum</name>
    <dbReference type="NCBI Taxonomy" id="1310165"/>
    <lineage>
        <taxon>Bacteria</taxon>
        <taxon>Pseudomonadati</taxon>
        <taxon>Pseudomonadota</taxon>
        <taxon>Betaproteobacteria</taxon>
        <taxon>Burkholderiales</taxon>
        <taxon>Burkholderiaceae</taxon>
        <taxon>Ralstonia</taxon>
        <taxon>Ralstonia solanacearum species complex</taxon>
    </lineage>
</organism>
<dbReference type="InterPro" id="IPR019533">
    <property type="entry name" value="Peptidase_S26"/>
</dbReference>
<evidence type="ECO:0000313" key="3">
    <source>
        <dbReference type="EMBL" id="RNM03060.1"/>
    </source>
</evidence>
<evidence type="ECO:0000313" key="4">
    <source>
        <dbReference type="Proteomes" id="UP000271222"/>
    </source>
</evidence>
<name>A0A454TLS3_9RALS</name>
<reference evidence="3 4" key="1">
    <citation type="submission" date="2018-10" db="EMBL/GenBank/DDBJ databases">
        <title>Draft Genome Sequence of Ralstonia pseudosolanacearum (R. solanacearum phylotype I) Strain Tg03 Isolated from Luffa cylindrica in China.</title>
        <authorList>
            <person name="Yuan G.-Q."/>
            <person name="Li Q.-Q."/>
            <person name="Zhang Y.-W."/>
        </authorList>
    </citation>
    <scope>NUCLEOTIDE SEQUENCE [LARGE SCALE GENOMIC DNA]</scope>
    <source>
        <strain evidence="3 4">Tg03</strain>
    </source>
</reference>
<dbReference type="PROSITE" id="PS51257">
    <property type="entry name" value="PROKAR_LIPOPROTEIN"/>
    <property type="match status" value="1"/>
</dbReference>
<dbReference type="AlphaFoldDB" id="A0A454TLS3"/>
<dbReference type="GO" id="GO:0006465">
    <property type="term" value="P:signal peptide processing"/>
    <property type="evidence" value="ECO:0007669"/>
    <property type="project" value="InterPro"/>
</dbReference>
<comment type="caution">
    <text evidence="3">The sequence shown here is derived from an EMBL/GenBank/DDBJ whole genome shotgun (WGS) entry which is preliminary data.</text>
</comment>
<proteinExistence type="predicted"/>
<dbReference type="Gene3D" id="2.10.109.10">
    <property type="entry name" value="Umud Fragment, subunit A"/>
    <property type="match status" value="1"/>
</dbReference>
<protein>
    <submittedName>
        <fullName evidence="3">Signal peptidase I</fullName>
    </submittedName>
</protein>
<keyword evidence="1" id="KW-0812">Transmembrane</keyword>
<gene>
    <name evidence="3" type="ORF">EGA29_19915</name>
</gene>